<comment type="caution">
    <text evidence="8">The sequence shown here is derived from an EMBL/GenBank/DDBJ whole genome shotgun (WGS) entry which is preliminary data.</text>
</comment>
<keyword evidence="2" id="KW-0479">Metal-binding</keyword>
<keyword evidence="5 6" id="KW-0482">Metalloprotease</keyword>
<evidence type="ECO:0000256" key="5">
    <source>
        <dbReference type="ARBA" id="ARBA00023049"/>
    </source>
</evidence>
<comment type="cofactor">
    <cofactor evidence="6">
        <name>Zn(2+)</name>
        <dbReference type="ChEBI" id="CHEBI:29105"/>
    </cofactor>
    <text evidence="6">Binds 1 zinc ion per subunit.</text>
</comment>
<proteinExistence type="inferred from homology"/>
<evidence type="ECO:0000259" key="7">
    <source>
        <dbReference type="Pfam" id="PF01435"/>
    </source>
</evidence>
<protein>
    <submittedName>
        <fullName evidence="8">M48 family metalloprotease</fullName>
    </submittedName>
</protein>
<dbReference type="GO" id="GO:0046872">
    <property type="term" value="F:metal ion binding"/>
    <property type="evidence" value="ECO:0007669"/>
    <property type="project" value="UniProtKB-KW"/>
</dbReference>
<evidence type="ECO:0000256" key="3">
    <source>
        <dbReference type="ARBA" id="ARBA00022801"/>
    </source>
</evidence>
<dbReference type="GO" id="GO:0004222">
    <property type="term" value="F:metalloendopeptidase activity"/>
    <property type="evidence" value="ECO:0007669"/>
    <property type="project" value="InterPro"/>
</dbReference>
<feature type="non-terminal residue" evidence="8">
    <location>
        <position position="1"/>
    </location>
</feature>
<feature type="domain" description="Peptidase M48" evidence="7">
    <location>
        <begin position="24"/>
        <end position="62"/>
    </location>
</feature>
<evidence type="ECO:0000313" key="8">
    <source>
        <dbReference type="EMBL" id="MBM3276237.1"/>
    </source>
</evidence>
<evidence type="ECO:0000256" key="6">
    <source>
        <dbReference type="RuleBase" id="RU003983"/>
    </source>
</evidence>
<keyword evidence="3 6" id="KW-0378">Hydrolase</keyword>
<evidence type="ECO:0000313" key="9">
    <source>
        <dbReference type="Proteomes" id="UP000703893"/>
    </source>
</evidence>
<dbReference type="InterPro" id="IPR001915">
    <property type="entry name" value="Peptidase_M48"/>
</dbReference>
<dbReference type="EMBL" id="VGJX01000929">
    <property type="protein sequence ID" value="MBM3276237.1"/>
    <property type="molecule type" value="Genomic_DNA"/>
</dbReference>
<evidence type="ECO:0000256" key="2">
    <source>
        <dbReference type="ARBA" id="ARBA00022723"/>
    </source>
</evidence>
<gene>
    <name evidence="8" type="ORF">FJZ00_13875</name>
</gene>
<sequence length="69" mass="7728">SLANASARLEEANHYRPVMAAAQHPAMAHLYIVNPLGAMNFLSKLFSTHPPIPERIERLRRMQFGSQTA</sequence>
<accession>A0A937X8H2</accession>
<reference evidence="8 9" key="1">
    <citation type="submission" date="2019-03" db="EMBL/GenBank/DDBJ databases">
        <title>Lake Tanganyika Metagenome-Assembled Genomes (MAGs).</title>
        <authorList>
            <person name="Tran P."/>
        </authorList>
    </citation>
    <scope>NUCLEOTIDE SEQUENCE [LARGE SCALE GENOMIC DNA]</scope>
    <source>
        <strain evidence="8">K_DeepCast_65m_m2_236</strain>
    </source>
</reference>
<evidence type="ECO:0000256" key="4">
    <source>
        <dbReference type="ARBA" id="ARBA00022833"/>
    </source>
</evidence>
<dbReference type="Proteomes" id="UP000703893">
    <property type="component" value="Unassembled WGS sequence"/>
</dbReference>
<comment type="similarity">
    <text evidence="6">Belongs to the peptidase M48 family.</text>
</comment>
<keyword evidence="1 6" id="KW-0645">Protease</keyword>
<name>A0A937X8H2_9BACT</name>
<organism evidence="8 9">
    <name type="scientific">Candidatus Tanganyikabacteria bacterium</name>
    <dbReference type="NCBI Taxonomy" id="2961651"/>
    <lineage>
        <taxon>Bacteria</taxon>
        <taxon>Bacillati</taxon>
        <taxon>Candidatus Sericytochromatia</taxon>
        <taxon>Candidatus Tanganyikabacteria</taxon>
    </lineage>
</organism>
<keyword evidence="4 6" id="KW-0862">Zinc</keyword>
<evidence type="ECO:0000256" key="1">
    <source>
        <dbReference type="ARBA" id="ARBA00022670"/>
    </source>
</evidence>
<dbReference type="GO" id="GO:0006508">
    <property type="term" value="P:proteolysis"/>
    <property type="evidence" value="ECO:0007669"/>
    <property type="project" value="UniProtKB-KW"/>
</dbReference>
<dbReference type="AlphaFoldDB" id="A0A937X8H2"/>
<dbReference type="Pfam" id="PF01435">
    <property type="entry name" value="Peptidase_M48"/>
    <property type="match status" value="1"/>
</dbReference>